<dbReference type="InterPro" id="IPR029016">
    <property type="entry name" value="GAF-like_dom_sf"/>
</dbReference>
<dbReference type="Gene3D" id="3.30.450.40">
    <property type="match status" value="1"/>
</dbReference>
<proteinExistence type="predicted"/>
<dbReference type="InterPro" id="IPR003018">
    <property type="entry name" value="GAF"/>
</dbReference>
<organism evidence="2 3">
    <name type="scientific">Teichococcus aerophilus</name>
    <dbReference type="NCBI Taxonomy" id="1224513"/>
    <lineage>
        <taxon>Bacteria</taxon>
        <taxon>Pseudomonadati</taxon>
        <taxon>Pseudomonadota</taxon>
        <taxon>Alphaproteobacteria</taxon>
        <taxon>Acetobacterales</taxon>
        <taxon>Roseomonadaceae</taxon>
        <taxon>Roseomonas</taxon>
    </lineage>
</organism>
<protein>
    <submittedName>
        <fullName evidence="2">GAF domain-containing protein</fullName>
    </submittedName>
</protein>
<dbReference type="Proteomes" id="UP000626026">
    <property type="component" value="Unassembled WGS sequence"/>
</dbReference>
<keyword evidence="3" id="KW-1185">Reference proteome</keyword>
<comment type="caution">
    <text evidence="2">The sequence shown here is derived from an EMBL/GenBank/DDBJ whole genome shotgun (WGS) entry which is preliminary data.</text>
</comment>
<reference evidence="2 3" key="1">
    <citation type="journal article" date="2013" name="Int. J. Syst. Evol. Microbiol.">
        <title>Roseomonas aerophila sp. nov., isolated from air.</title>
        <authorList>
            <person name="Kim S.J."/>
            <person name="Weon H.Y."/>
            <person name="Ahn J.H."/>
            <person name="Hong S.B."/>
            <person name="Seok S.J."/>
            <person name="Whang K.S."/>
            <person name="Kwon S.W."/>
        </authorList>
    </citation>
    <scope>NUCLEOTIDE SEQUENCE [LARGE SCALE GENOMIC DNA]</scope>
    <source>
        <strain evidence="2 3">NBRC 108923</strain>
    </source>
</reference>
<name>A0ABR7RI14_9PROT</name>
<evidence type="ECO:0000313" key="3">
    <source>
        <dbReference type="Proteomes" id="UP000626026"/>
    </source>
</evidence>
<dbReference type="EMBL" id="JACTVA010000005">
    <property type="protein sequence ID" value="MBC9206205.1"/>
    <property type="molecule type" value="Genomic_DNA"/>
</dbReference>
<sequence length="168" mass="18211">MSMGARPDPMPHLARLASAQAEPGQPQAVLSALDTALAAVVGHRLCTMQVHYAGGEAERVYSNQPGHYPVGGRKLASNAPRMRELMEHGRPILIRTEPELRASYPDHAGASALGCGSAMNTPVRWQGRTLGQVNLMHQAGWYTEDDLLLVRSFCQFAVPAFLLLAERA</sequence>
<gene>
    <name evidence="2" type="ORF">IBL26_05100</name>
</gene>
<feature type="domain" description="GAF" evidence="1">
    <location>
        <begin position="75"/>
        <end position="157"/>
    </location>
</feature>
<evidence type="ECO:0000313" key="2">
    <source>
        <dbReference type="EMBL" id="MBC9206205.1"/>
    </source>
</evidence>
<dbReference type="Pfam" id="PF01590">
    <property type="entry name" value="GAF"/>
    <property type="match status" value="1"/>
</dbReference>
<accession>A0ABR7RI14</accession>
<dbReference type="SUPFAM" id="SSF55781">
    <property type="entry name" value="GAF domain-like"/>
    <property type="match status" value="1"/>
</dbReference>
<evidence type="ECO:0000259" key="1">
    <source>
        <dbReference type="Pfam" id="PF01590"/>
    </source>
</evidence>